<dbReference type="InterPro" id="IPR021514">
    <property type="entry name" value="DUF3176"/>
</dbReference>
<accession>A0A6A6ZZM9</accession>
<keyword evidence="1" id="KW-1133">Transmembrane helix</keyword>
<dbReference type="Proteomes" id="UP000799424">
    <property type="component" value="Unassembled WGS sequence"/>
</dbReference>
<dbReference type="EMBL" id="MU006226">
    <property type="protein sequence ID" value="KAF2826461.1"/>
    <property type="molecule type" value="Genomic_DNA"/>
</dbReference>
<evidence type="ECO:0000256" key="1">
    <source>
        <dbReference type="SAM" id="Phobius"/>
    </source>
</evidence>
<evidence type="ECO:0000313" key="2">
    <source>
        <dbReference type="EMBL" id="KAF2826461.1"/>
    </source>
</evidence>
<dbReference type="OrthoDB" id="5376804at2759"/>
<name>A0A6A6ZZM9_9PLEO</name>
<dbReference type="AlphaFoldDB" id="A0A6A6ZZM9"/>
<sequence length="678" mass="74778">MNTNRSISPLSPRRSLDSANFLSDDIPLHEYAPATKGMSDKSAPTYSALQPHNVGDSKERARTTRFGWWWEFGAVLVAIASTAAIVAVLLKVDDKPLTSWPWAIQPASLVAVFSTIAKAALLVPVAVCLSQLKWTYFEEPRELEHMQAFDDASRGPWGAVVFLWKTKGLVWLAAIGALVMVLMTGFEPFSQQAIHFSERSIRVYNETAWIGYSNQFPDARSMFGATYNPTPEARLNFTITIMEAMIGRPSVHRASLSCPGDECRFEDFTSLGVASTCELPELVQINNEFGCTYYTLSSATDSTTPRQNYTQLLPFKEAVRRDLGRNMSAYGMDCLRAREDYPAFSINMAVTNGTNKLQPGISQYKESVPSNILSAPKTSDGIFGASEAFIPSGSEGSIASFGGIIARFCTSSFNRKYGGGSPNNGTFDTIGTFTCFDHHPDKNGNITDLDTFGQFTATLTHCRLTLRAHDFHNVTVSSTTLGTSSIDSVALKKTGDGPYGETIAISANNPSNSFTIGPKSITPIVNVVKNVLYSGDFTEFVSFRQNYTDWSRVFTPIAASMSEFMRSPKSFDEVKLLRGKVYVSQTYFNVAWRWLIVPFLMVIGSIGFLVATALCSRNKPYLFKHSVLAVMKYGAEGWGGEVRREKRETDRDLSRAARGVRVRLLNGEEGSRLVREGS</sequence>
<gene>
    <name evidence="2" type="ORF">CC86DRAFT_467157</name>
</gene>
<feature type="transmembrane region" description="Helical" evidence="1">
    <location>
        <begin position="169"/>
        <end position="186"/>
    </location>
</feature>
<protein>
    <submittedName>
        <fullName evidence="2">Uncharacterized protein</fullName>
    </submittedName>
</protein>
<evidence type="ECO:0000313" key="3">
    <source>
        <dbReference type="Proteomes" id="UP000799424"/>
    </source>
</evidence>
<dbReference type="PANTHER" id="PTHR35394:SF5">
    <property type="entry name" value="DUF3176 DOMAIN-CONTAINING PROTEIN"/>
    <property type="match status" value="1"/>
</dbReference>
<keyword evidence="1" id="KW-0472">Membrane</keyword>
<keyword evidence="1" id="KW-0812">Transmembrane</keyword>
<feature type="transmembrane region" description="Helical" evidence="1">
    <location>
        <begin position="68"/>
        <end position="90"/>
    </location>
</feature>
<proteinExistence type="predicted"/>
<feature type="transmembrane region" description="Helical" evidence="1">
    <location>
        <begin position="591"/>
        <end position="615"/>
    </location>
</feature>
<feature type="transmembrane region" description="Helical" evidence="1">
    <location>
        <begin position="110"/>
        <end position="132"/>
    </location>
</feature>
<dbReference type="PANTHER" id="PTHR35394">
    <property type="entry name" value="DUF3176 DOMAIN-CONTAINING PROTEIN"/>
    <property type="match status" value="1"/>
</dbReference>
<keyword evidence="3" id="KW-1185">Reference proteome</keyword>
<dbReference type="Pfam" id="PF11374">
    <property type="entry name" value="DUF3176"/>
    <property type="match status" value="1"/>
</dbReference>
<organism evidence="2 3">
    <name type="scientific">Ophiobolus disseminans</name>
    <dbReference type="NCBI Taxonomy" id="1469910"/>
    <lineage>
        <taxon>Eukaryota</taxon>
        <taxon>Fungi</taxon>
        <taxon>Dikarya</taxon>
        <taxon>Ascomycota</taxon>
        <taxon>Pezizomycotina</taxon>
        <taxon>Dothideomycetes</taxon>
        <taxon>Pleosporomycetidae</taxon>
        <taxon>Pleosporales</taxon>
        <taxon>Pleosporineae</taxon>
        <taxon>Phaeosphaeriaceae</taxon>
        <taxon>Ophiobolus</taxon>
    </lineage>
</organism>
<reference evidence="2" key="1">
    <citation type="journal article" date="2020" name="Stud. Mycol.">
        <title>101 Dothideomycetes genomes: a test case for predicting lifestyles and emergence of pathogens.</title>
        <authorList>
            <person name="Haridas S."/>
            <person name="Albert R."/>
            <person name="Binder M."/>
            <person name="Bloem J."/>
            <person name="Labutti K."/>
            <person name="Salamov A."/>
            <person name="Andreopoulos B."/>
            <person name="Baker S."/>
            <person name="Barry K."/>
            <person name="Bills G."/>
            <person name="Bluhm B."/>
            <person name="Cannon C."/>
            <person name="Castanera R."/>
            <person name="Culley D."/>
            <person name="Daum C."/>
            <person name="Ezra D."/>
            <person name="Gonzalez J."/>
            <person name="Henrissat B."/>
            <person name="Kuo A."/>
            <person name="Liang C."/>
            <person name="Lipzen A."/>
            <person name="Lutzoni F."/>
            <person name="Magnuson J."/>
            <person name="Mondo S."/>
            <person name="Nolan M."/>
            <person name="Ohm R."/>
            <person name="Pangilinan J."/>
            <person name="Park H.-J."/>
            <person name="Ramirez L."/>
            <person name="Alfaro M."/>
            <person name="Sun H."/>
            <person name="Tritt A."/>
            <person name="Yoshinaga Y."/>
            <person name="Zwiers L.-H."/>
            <person name="Turgeon B."/>
            <person name="Goodwin S."/>
            <person name="Spatafora J."/>
            <person name="Crous P."/>
            <person name="Grigoriev I."/>
        </authorList>
    </citation>
    <scope>NUCLEOTIDE SEQUENCE</scope>
    <source>
        <strain evidence="2">CBS 113818</strain>
    </source>
</reference>